<gene>
    <name evidence="1" type="primary">trpC</name>
    <name evidence="1" type="ORF">TQ35_0004995</name>
</gene>
<evidence type="ECO:0000313" key="2">
    <source>
        <dbReference type="Proteomes" id="UP000053480"/>
    </source>
</evidence>
<evidence type="ECO:0000313" key="1">
    <source>
        <dbReference type="EMBL" id="MEW9491544.1"/>
    </source>
</evidence>
<protein>
    <submittedName>
        <fullName evidence="1">Indole-3-glycerol phosphate synthase TrpC</fullName>
        <ecNumber evidence="1">4.1.1.48</ecNumber>
    </submittedName>
</protein>
<dbReference type="EC" id="4.1.1.48" evidence="1"/>
<dbReference type="EMBL" id="JZWS03000005">
    <property type="protein sequence ID" value="MEW9491544.1"/>
    <property type="molecule type" value="Genomic_DNA"/>
</dbReference>
<sequence>MPRYLEGWLKEVVENALRRPYVDAKRKRPIFSLYNAILKAMESGRNAIIAEYKTRSPSGFKAERDPVEYAKFMEANGATALSVLTEDKFFGGSYSTLMRIANEINIPVLMKDFVVTESQIDTAYNIGADSVLLIVRILTQRELANLIEYSRTYKMEPLVEVHNEYEVEIALDSGAKIIGVNSRDLQSLKVDVERVKMLLQHIPNKVIKVAESGIDNRETINELKKAGANAFLIGSALMTDPAKIKDLV</sequence>
<reference evidence="1" key="1">
    <citation type="submission" date="2024-07" db="EMBL/GenBank/DDBJ databases">
        <title>Metagenome and Metagenome-Assembled Genomes of Archaea from a hot spring from the geothermal field of Los Azufres, Mexico.</title>
        <authorList>
            <person name="Marin-Paredes R."/>
            <person name="Martinez-Romero E."/>
            <person name="Servin-Garciduenas L.E."/>
        </authorList>
    </citation>
    <scope>NUCLEOTIDE SEQUENCE</scope>
    <source>
        <strain evidence="1">AZ1-454</strain>
    </source>
</reference>
<name>A0ACC6TNT0_9CREN</name>
<dbReference type="Proteomes" id="UP000053480">
    <property type="component" value="Unassembled WGS sequence"/>
</dbReference>
<comment type="caution">
    <text evidence="1">The sequence shown here is derived from an EMBL/GenBank/DDBJ whole genome shotgun (WGS) entry which is preliminary data.</text>
</comment>
<organism evidence="1 2">
    <name type="scientific">Candidatus Aramenus sulfurataquae</name>
    <dbReference type="NCBI Taxonomy" id="1326980"/>
    <lineage>
        <taxon>Archaea</taxon>
        <taxon>Thermoproteota</taxon>
        <taxon>Thermoprotei</taxon>
        <taxon>Sulfolobales</taxon>
        <taxon>Sulfolobaceae</taxon>
        <taxon>Candidatus Aramenus</taxon>
    </lineage>
</organism>
<accession>A0ACC6TNT0</accession>
<keyword evidence="1" id="KW-0456">Lyase</keyword>
<proteinExistence type="predicted"/>